<sequence length="274" mass="29738">MDGHEMKRRARWEDRKSRIRHQKQWHLTTLQTHLVAASGEFVGTFFFLFFGYAGHLMVVNQSNTSQVETPGVIQTVCVAYAYGFSLLVTVWAFYRISGGLFNPAVTLGLCIAGALPWARAAFLVPTQIVASMCAGGLVEAMFTGSISSVNTTLIPGMSIAKGLFAEMFFTSYLVFVILMLAIEKSRDTFIAPVGIGLALFVAEVPGVYYTGGSLNPARSFGCAVAGRSFPGYFWIYCLGPAMGGALAAAYYRFVKLAHYEEANPGQDASQPDEA</sequence>
<feature type="transmembrane region" description="Helical" evidence="9">
    <location>
        <begin position="100"/>
        <end position="118"/>
    </location>
</feature>
<dbReference type="GO" id="GO:0015250">
    <property type="term" value="F:water channel activity"/>
    <property type="evidence" value="ECO:0007669"/>
    <property type="project" value="TreeGrafter"/>
</dbReference>
<gene>
    <name evidence="10" type="ORF">BKA67DRAFT_661773</name>
</gene>
<name>A0A9P8UF83_9PEZI</name>
<dbReference type="Pfam" id="PF00230">
    <property type="entry name" value="MIP"/>
    <property type="match status" value="1"/>
</dbReference>
<protein>
    <submittedName>
        <fullName evidence="10">Aquaporin-like protein</fullName>
    </submittedName>
</protein>
<dbReference type="AlphaFoldDB" id="A0A9P8UF83"/>
<dbReference type="EMBL" id="JAGPXC010000007">
    <property type="protein sequence ID" value="KAH6648822.1"/>
    <property type="molecule type" value="Genomic_DNA"/>
</dbReference>
<keyword evidence="5 9" id="KW-1133">Transmembrane helix</keyword>
<dbReference type="Gene3D" id="1.20.1080.10">
    <property type="entry name" value="Glycerol uptake facilitator protein"/>
    <property type="match status" value="1"/>
</dbReference>
<evidence type="ECO:0000256" key="7">
    <source>
        <dbReference type="ARBA" id="ARBA00034651"/>
    </source>
</evidence>
<dbReference type="RefSeq" id="XP_045955329.1">
    <property type="nucleotide sequence ID" value="XM_046107879.1"/>
</dbReference>
<feature type="transmembrane region" description="Helical" evidence="9">
    <location>
        <begin position="189"/>
        <end position="211"/>
    </location>
</feature>
<evidence type="ECO:0000256" key="9">
    <source>
        <dbReference type="SAM" id="Phobius"/>
    </source>
</evidence>
<feature type="transmembrane region" description="Helical" evidence="9">
    <location>
        <begin position="231"/>
        <end position="251"/>
    </location>
</feature>
<feature type="transmembrane region" description="Helical" evidence="9">
    <location>
        <begin position="163"/>
        <end position="182"/>
    </location>
</feature>
<feature type="transmembrane region" description="Helical" evidence="9">
    <location>
        <begin position="25"/>
        <end position="52"/>
    </location>
</feature>
<evidence type="ECO:0000256" key="8">
    <source>
        <dbReference type="RuleBase" id="RU000477"/>
    </source>
</evidence>
<evidence type="ECO:0000256" key="6">
    <source>
        <dbReference type="ARBA" id="ARBA00023136"/>
    </source>
</evidence>
<dbReference type="SUPFAM" id="SSF81338">
    <property type="entry name" value="Aquaporin-like"/>
    <property type="match status" value="1"/>
</dbReference>
<organism evidence="10 11">
    <name type="scientific">Truncatella angustata</name>
    <dbReference type="NCBI Taxonomy" id="152316"/>
    <lineage>
        <taxon>Eukaryota</taxon>
        <taxon>Fungi</taxon>
        <taxon>Dikarya</taxon>
        <taxon>Ascomycota</taxon>
        <taxon>Pezizomycotina</taxon>
        <taxon>Sordariomycetes</taxon>
        <taxon>Xylariomycetidae</taxon>
        <taxon>Amphisphaeriales</taxon>
        <taxon>Sporocadaceae</taxon>
        <taxon>Truncatella</taxon>
    </lineage>
</organism>
<dbReference type="Proteomes" id="UP000758603">
    <property type="component" value="Unassembled WGS sequence"/>
</dbReference>
<dbReference type="PANTHER" id="PTHR19139:SF283">
    <property type="entry name" value="AQUAPORIN"/>
    <property type="match status" value="1"/>
</dbReference>
<keyword evidence="8" id="KW-0813">Transport</keyword>
<evidence type="ECO:0000256" key="2">
    <source>
        <dbReference type="ARBA" id="ARBA00006175"/>
    </source>
</evidence>
<keyword evidence="6 9" id="KW-0472">Membrane</keyword>
<keyword evidence="11" id="KW-1185">Reference proteome</keyword>
<comment type="subcellular location">
    <subcellularLocation>
        <location evidence="1">Membrane</location>
        <topology evidence="1">Multi-pass membrane protein</topology>
    </subcellularLocation>
</comment>
<reference evidence="10" key="1">
    <citation type="journal article" date="2021" name="Nat. Commun.">
        <title>Genetic determinants of endophytism in the Arabidopsis root mycobiome.</title>
        <authorList>
            <person name="Mesny F."/>
            <person name="Miyauchi S."/>
            <person name="Thiergart T."/>
            <person name="Pickel B."/>
            <person name="Atanasova L."/>
            <person name="Karlsson M."/>
            <person name="Huettel B."/>
            <person name="Barry K.W."/>
            <person name="Haridas S."/>
            <person name="Chen C."/>
            <person name="Bauer D."/>
            <person name="Andreopoulos W."/>
            <person name="Pangilinan J."/>
            <person name="LaButti K."/>
            <person name="Riley R."/>
            <person name="Lipzen A."/>
            <person name="Clum A."/>
            <person name="Drula E."/>
            <person name="Henrissat B."/>
            <person name="Kohler A."/>
            <person name="Grigoriev I.V."/>
            <person name="Martin F.M."/>
            <person name="Hacquard S."/>
        </authorList>
    </citation>
    <scope>NUCLEOTIDE SEQUENCE</scope>
    <source>
        <strain evidence="10">MPI-SDFR-AT-0073</strain>
    </source>
</reference>
<comment type="similarity">
    <text evidence="2 8">Belongs to the MIP/aquaporin (TC 1.A.8) family.</text>
</comment>
<accession>A0A9P8UF83</accession>
<dbReference type="GeneID" id="70136770"/>
<dbReference type="PANTHER" id="PTHR19139">
    <property type="entry name" value="AQUAPORIN TRANSPORTER"/>
    <property type="match status" value="1"/>
</dbReference>
<evidence type="ECO:0000256" key="3">
    <source>
        <dbReference type="ARBA" id="ARBA00022692"/>
    </source>
</evidence>
<dbReference type="InterPro" id="IPR034294">
    <property type="entry name" value="Aquaporin_transptr"/>
</dbReference>
<evidence type="ECO:0000256" key="5">
    <source>
        <dbReference type="ARBA" id="ARBA00022989"/>
    </source>
</evidence>
<comment type="caution">
    <text evidence="10">The sequence shown here is derived from an EMBL/GenBank/DDBJ whole genome shotgun (WGS) entry which is preliminary data.</text>
</comment>
<dbReference type="InterPro" id="IPR023271">
    <property type="entry name" value="Aquaporin-like"/>
</dbReference>
<dbReference type="PRINTS" id="PR00783">
    <property type="entry name" value="MINTRINSICP"/>
</dbReference>
<evidence type="ECO:0000256" key="4">
    <source>
        <dbReference type="ARBA" id="ARBA00022737"/>
    </source>
</evidence>
<proteinExistence type="inferred from homology"/>
<feature type="transmembrane region" description="Helical" evidence="9">
    <location>
        <begin position="72"/>
        <end position="93"/>
    </location>
</feature>
<evidence type="ECO:0000256" key="1">
    <source>
        <dbReference type="ARBA" id="ARBA00004141"/>
    </source>
</evidence>
<dbReference type="InterPro" id="IPR000425">
    <property type="entry name" value="MIP"/>
</dbReference>
<evidence type="ECO:0000313" key="11">
    <source>
        <dbReference type="Proteomes" id="UP000758603"/>
    </source>
</evidence>
<keyword evidence="3 8" id="KW-0812">Transmembrane</keyword>
<comment type="catalytic activity">
    <reaction evidence="7">
        <text>H2O(in) = H2O(out)</text>
        <dbReference type="Rhea" id="RHEA:29667"/>
        <dbReference type="ChEBI" id="CHEBI:15377"/>
    </reaction>
</comment>
<evidence type="ECO:0000313" key="10">
    <source>
        <dbReference type="EMBL" id="KAH6648822.1"/>
    </source>
</evidence>
<dbReference type="GO" id="GO:0005886">
    <property type="term" value="C:plasma membrane"/>
    <property type="evidence" value="ECO:0007669"/>
    <property type="project" value="TreeGrafter"/>
</dbReference>
<keyword evidence="4" id="KW-0677">Repeat</keyword>
<dbReference type="OrthoDB" id="3222at2759"/>